<gene>
    <name evidence="1" type="ORF">AAF712_014957</name>
</gene>
<accession>A0ABR2ZD27</accession>
<organism evidence="1 2">
    <name type="scientific">Marasmius tenuissimus</name>
    <dbReference type="NCBI Taxonomy" id="585030"/>
    <lineage>
        <taxon>Eukaryota</taxon>
        <taxon>Fungi</taxon>
        <taxon>Dikarya</taxon>
        <taxon>Basidiomycota</taxon>
        <taxon>Agaricomycotina</taxon>
        <taxon>Agaricomycetes</taxon>
        <taxon>Agaricomycetidae</taxon>
        <taxon>Agaricales</taxon>
        <taxon>Marasmiineae</taxon>
        <taxon>Marasmiaceae</taxon>
        <taxon>Marasmius</taxon>
    </lineage>
</organism>
<sequence length="87" mass="10072">MDLLVLGQLYRILGLSSFRIWGLAITSCVCRLYYAEVDQDGRMTIRTDYRCSQIVPATAYGWLQLYEIIGRIAKDAEYGLIERFKNL</sequence>
<comment type="caution">
    <text evidence="1">The sequence shown here is derived from an EMBL/GenBank/DDBJ whole genome shotgun (WGS) entry which is preliminary data.</text>
</comment>
<dbReference type="EMBL" id="JBBXMP010000324">
    <property type="protein sequence ID" value="KAL0058377.1"/>
    <property type="molecule type" value="Genomic_DNA"/>
</dbReference>
<protein>
    <submittedName>
        <fullName evidence="1">Uncharacterized protein</fullName>
    </submittedName>
</protein>
<evidence type="ECO:0000313" key="2">
    <source>
        <dbReference type="Proteomes" id="UP001437256"/>
    </source>
</evidence>
<dbReference type="Proteomes" id="UP001437256">
    <property type="component" value="Unassembled WGS sequence"/>
</dbReference>
<reference evidence="1 2" key="1">
    <citation type="submission" date="2024-05" db="EMBL/GenBank/DDBJ databases">
        <title>A draft genome resource for the thread blight pathogen Marasmius tenuissimus strain MS-2.</title>
        <authorList>
            <person name="Yulfo-Soto G.E."/>
            <person name="Baruah I.K."/>
            <person name="Amoako-Attah I."/>
            <person name="Bukari Y."/>
            <person name="Meinhardt L.W."/>
            <person name="Bailey B.A."/>
            <person name="Cohen S.P."/>
        </authorList>
    </citation>
    <scope>NUCLEOTIDE SEQUENCE [LARGE SCALE GENOMIC DNA]</scope>
    <source>
        <strain evidence="1 2">MS-2</strain>
    </source>
</reference>
<name>A0ABR2ZD27_9AGAR</name>
<keyword evidence="2" id="KW-1185">Reference proteome</keyword>
<proteinExistence type="predicted"/>
<evidence type="ECO:0000313" key="1">
    <source>
        <dbReference type="EMBL" id="KAL0058377.1"/>
    </source>
</evidence>